<proteinExistence type="predicted"/>
<dbReference type="AlphaFoldDB" id="A0A2I0JNS6"/>
<name>A0A2I0JNS6_PUNGR</name>
<organism evidence="1 2">
    <name type="scientific">Punica granatum</name>
    <name type="common">Pomegranate</name>
    <dbReference type="NCBI Taxonomy" id="22663"/>
    <lineage>
        <taxon>Eukaryota</taxon>
        <taxon>Viridiplantae</taxon>
        <taxon>Streptophyta</taxon>
        <taxon>Embryophyta</taxon>
        <taxon>Tracheophyta</taxon>
        <taxon>Spermatophyta</taxon>
        <taxon>Magnoliopsida</taxon>
        <taxon>eudicotyledons</taxon>
        <taxon>Gunneridae</taxon>
        <taxon>Pentapetalae</taxon>
        <taxon>rosids</taxon>
        <taxon>malvids</taxon>
        <taxon>Myrtales</taxon>
        <taxon>Lythraceae</taxon>
        <taxon>Punica</taxon>
    </lineage>
</organism>
<gene>
    <name evidence="1" type="ORF">CRG98_022054</name>
</gene>
<protein>
    <submittedName>
        <fullName evidence="1">Uncharacterized protein</fullName>
    </submittedName>
</protein>
<accession>A0A2I0JNS6</accession>
<evidence type="ECO:0000313" key="2">
    <source>
        <dbReference type="Proteomes" id="UP000233551"/>
    </source>
</evidence>
<keyword evidence="2" id="KW-1185">Reference proteome</keyword>
<dbReference type="Proteomes" id="UP000233551">
    <property type="component" value="Unassembled WGS sequence"/>
</dbReference>
<evidence type="ECO:0000313" key="1">
    <source>
        <dbReference type="EMBL" id="PKI57583.1"/>
    </source>
</evidence>
<dbReference type="EMBL" id="PGOL01001504">
    <property type="protein sequence ID" value="PKI57583.1"/>
    <property type="molecule type" value="Genomic_DNA"/>
</dbReference>
<reference evidence="1 2" key="1">
    <citation type="submission" date="2017-11" db="EMBL/GenBank/DDBJ databases">
        <title>De-novo sequencing of pomegranate (Punica granatum L.) genome.</title>
        <authorList>
            <person name="Akparov Z."/>
            <person name="Amiraslanov A."/>
            <person name="Hajiyeva S."/>
            <person name="Abbasov M."/>
            <person name="Kaur K."/>
            <person name="Hamwieh A."/>
            <person name="Solovyev V."/>
            <person name="Salamov A."/>
            <person name="Braich B."/>
            <person name="Kosarev P."/>
            <person name="Mahmoud A."/>
            <person name="Hajiyev E."/>
            <person name="Babayeva S."/>
            <person name="Izzatullayeva V."/>
            <person name="Mammadov A."/>
            <person name="Mammadov A."/>
            <person name="Sharifova S."/>
            <person name="Ojaghi J."/>
            <person name="Eynullazada K."/>
            <person name="Bayramov B."/>
            <person name="Abdulazimova A."/>
            <person name="Shahmuradov I."/>
        </authorList>
    </citation>
    <scope>NUCLEOTIDE SEQUENCE [LARGE SCALE GENOMIC DNA]</scope>
    <source>
        <strain evidence="2">cv. AG2017</strain>
        <tissue evidence="1">Leaf</tissue>
    </source>
</reference>
<sequence length="219" mass="25244">MHASLFSFMSLWPTKLSIMRNSSNYDDVQIPYRRLQLSSITKSAWNEATKAGSEPPKIHLRFSLPHRESSLSPLLALTTTIWPSICRLQRAVDFCHGRPESRENSVHVADTKLNMRVCRWAALVPTSRHKVPEYLNEATRLLHFIFRRISQKALNKEDRVDEARNVEDFKALFPSGINLFLLLLEEKNRVPLRGQDWARLFSKLVTDVRGIDVVVGFFG</sequence>
<comment type="caution">
    <text evidence="1">The sequence shown here is derived from an EMBL/GenBank/DDBJ whole genome shotgun (WGS) entry which is preliminary data.</text>
</comment>